<evidence type="ECO:0000313" key="1">
    <source>
        <dbReference type="EMBL" id="VFK22025.1"/>
    </source>
</evidence>
<evidence type="ECO:0000313" key="3">
    <source>
        <dbReference type="EMBL" id="VFK74368.1"/>
    </source>
</evidence>
<dbReference type="EMBL" id="CAADGH010000004">
    <property type="protein sequence ID" value="VFK74368.1"/>
    <property type="molecule type" value="Genomic_DNA"/>
</dbReference>
<dbReference type="EMBL" id="CAADFQ010000004">
    <property type="protein sequence ID" value="VFK27629.1"/>
    <property type="molecule type" value="Genomic_DNA"/>
</dbReference>
<reference evidence="1" key="1">
    <citation type="submission" date="2019-02" db="EMBL/GenBank/DDBJ databases">
        <authorList>
            <person name="Gruber-Vodicka R. H."/>
            <person name="Seah K. B. B."/>
        </authorList>
    </citation>
    <scope>NUCLEOTIDE SEQUENCE</scope>
    <source>
        <strain evidence="1">BECK_BZ197</strain>
        <strain evidence="3">BECK_BZ198</strain>
        <strain evidence="2">BECK_BZ199</strain>
    </source>
</reference>
<evidence type="ECO:0000313" key="2">
    <source>
        <dbReference type="EMBL" id="VFK27629.1"/>
    </source>
</evidence>
<protein>
    <submittedName>
        <fullName evidence="1">Uncharacterized protein</fullName>
    </submittedName>
</protein>
<organism evidence="1">
    <name type="scientific">Candidatus Kentrum sp. MB</name>
    <dbReference type="NCBI Taxonomy" id="2138164"/>
    <lineage>
        <taxon>Bacteria</taxon>
        <taxon>Pseudomonadati</taxon>
        <taxon>Pseudomonadota</taxon>
        <taxon>Gammaproteobacteria</taxon>
        <taxon>Candidatus Kentrum</taxon>
    </lineage>
</organism>
<proteinExistence type="predicted"/>
<accession>A0A450WYD0</accession>
<dbReference type="EMBL" id="CAADFO010000001">
    <property type="protein sequence ID" value="VFK22025.1"/>
    <property type="molecule type" value="Genomic_DNA"/>
</dbReference>
<dbReference type="AlphaFoldDB" id="A0A450WYD0"/>
<name>A0A450WYD0_9GAMM</name>
<gene>
    <name evidence="1" type="ORF">BECKMB1821G_GA0114241_100116</name>
    <name evidence="3" type="ORF">BECKMB1821H_GA0114242_100416</name>
    <name evidence="2" type="ORF">BECKMB1821I_GA0114274_100416</name>
</gene>
<sequence>MKTGLIYKAKREINKILKMRESDVKTFPIPNSIEMDSPSLSPYPFPYPYPFPFDRGCRWRRGFSPAPLPILPLRAMVPPCNECLQQADAGPKILV</sequence>